<feature type="region of interest" description="Disordered" evidence="9">
    <location>
        <begin position="1"/>
        <end position="48"/>
    </location>
</feature>
<dbReference type="PANTHER" id="PTHR13710">
    <property type="entry name" value="DNA HELICASE RECQ FAMILY MEMBER"/>
    <property type="match status" value="1"/>
</dbReference>
<dbReference type="PROSITE" id="PS51192">
    <property type="entry name" value="HELICASE_ATP_BIND_1"/>
    <property type="match status" value="1"/>
</dbReference>
<name>A0A0C9T4W0_PLICR</name>
<keyword evidence="2" id="KW-0547">Nucleotide-binding</keyword>
<evidence type="ECO:0000259" key="11">
    <source>
        <dbReference type="PROSITE" id="PS51194"/>
    </source>
</evidence>
<dbReference type="GO" id="GO:0003677">
    <property type="term" value="F:DNA binding"/>
    <property type="evidence" value="ECO:0007669"/>
    <property type="project" value="UniProtKB-KW"/>
</dbReference>
<evidence type="ECO:0000259" key="10">
    <source>
        <dbReference type="PROSITE" id="PS51192"/>
    </source>
</evidence>
<dbReference type="GO" id="GO:0005737">
    <property type="term" value="C:cytoplasm"/>
    <property type="evidence" value="ECO:0007669"/>
    <property type="project" value="TreeGrafter"/>
</dbReference>
<accession>A0A0C9T4W0</accession>
<dbReference type="GO" id="GO:0043138">
    <property type="term" value="F:3'-5' DNA helicase activity"/>
    <property type="evidence" value="ECO:0007669"/>
    <property type="project" value="UniProtKB-EC"/>
</dbReference>
<evidence type="ECO:0000256" key="3">
    <source>
        <dbReference type="ARBA" id="ARBA00022840"/>
    </source>
</evidence>
<keyword evidence="4" id="KW-0238">DNA-binding</keyword>
<evidence type="ECO:0000256" key="8">
    <source>
        <dbReference type="ARBA" id="ARBA00034808"/>
    </source>
</evidence>
<reference evidence="12 13" key="1">
    <citation type="submission" date="2014-06" db="EMBL/GenBank/DDBJ databases">
        <title>Evolutionary Origins and Diversification of the Mycorrhizal Mutualists.</title>
        <authorList>
            <consortium name="DOE Joint Genome Institute"/>
            <consortium name="Mycorrhizal Genomics Consortium"/>
            <person name="Kohler A."/>
            <person name="Kuo A."/>
            <person name="Nagy L.G."/>
            <person name="Floudas D."/>
            <person name="Copeland A."/>
            <person name="Barry K.W."/>
            <person name="Cichocki N."/>
            <person name="Veneault-Fourrey C."/>
            <person name="LaButti K."/>
            <person name="Lindquist E.A."/>
            <person name="Lipzen A."/>
            <person name="Lundell T."/>
            <person name="Morin E."/>
            <person name="Murat C."/>
            <person name="Riley R."/>
            <person name="Ohm R."/>
            <person name="Sun H."/>
            <person name="Tunlid A."/>
            <person name="Henrissat B."/>
            <person name="Grigoriev I.V."/>
            <person name="Hibbett D.S."/>
            <person name="Martin F."/>
        </authorList>
    </citation>
    <scope>NUCLEOTIDE SEQUENCE [LARGE SCALE GENOMIC DNA]</scope>
    <source>
        <strain evidence="12 13">FD-325 SS-3</strain>
    </source>
</reference>
<gene>
    <name evidence="12" type="ORF">PLICRDRAFT_118086</name>
</gene>
<proteinExistence type="inferred from homology"/>
<dbReference type="InterPro" id="IPR011545">
    <property type="entry name" value="DEAD/DEAH_box_helicase_dom"/>
</dbReference>
<evidence type="ECO:0000256" key="2">
    <source>
        <dbReference type="ARBA" id="ARBA00022741"/>
    </source>
</evidence>
<dbReference type="Pfam" id="PF00270">
    <property type="entry name" value="DEAD"/>
    <property type="match status" value="1"/>
</dbReference>
<dbReference type="SMART" id="SM00490">
    <property type="entry name" value="HELICc"/>
    <property type="match status" value="1"/>
</dbReference>
<sequence length="362" mass="40119">MQSRPATPPRSRSGQTQRSPGTPRRRKAPASQRLRGIKPLPRHLSTHEKTSAQLVSKLQLDYIPDSWQVALVMRILQGYDSIFCAGTGYGKSLIFQGLAVLGGSKKLVVVISPLKALEYDQVLQATAKGIKALAINEDTTGAAGLWKDLRTDAQLAYISPEMARSDSFTKLWKDPKFRGRLTAMVTDEAHCVDEWGGDEFRPDYRKLDSLRNFTGQEVPFVACTATAATSTFEVIWDSLGFGHRPFWGIDAIDKCLFYFNSEAECRLAVRTLRKCLPAHLRDCVQPFSSNLSEEAKTRSWEGFSNGHIRILCATDAAGMGCNVPDVRYSVIFGCPKSLATVAQRWGRAGRDRLTKATCILLV</sequence>
<dbReference type="GO" id="GO:0005524">
    <property type="term" value="F:ATP binding"/>
    <property type="evidence" value="ECO:0007669"/>
    <property type="project" value="UniProtKB-KW"/>
</dbReference>
<dbReference type="EMBL" id="KN832571">
    <property type="protein sequence ID" value="KII84369.1"/>
    <property type="molecule type" value="Genomic_DNA"/>
</dbReference>
<dbReference type="SUPFAM" id="SSF52540">
    <property type="entry name" value="P-loop containing nucleoside triphosphate hydrolases"/>
    <property type="match status" value="1"/>
</dbReference>
<feature type="domain" description="Helicase C-terminal" evidence="11">
    <location>
        <begin position="247"/>
        <end position="362"/>
    </location>
</feature>
<evidence type="ECO:0000256" key="1">
    <source>
        <dbReference type="ARBA" id="ARBA00005446"/>
    </source>
</evidence>
<dbReference type="SMART" id="SM00487">
    <property type="entry name" value="DEXDc"/>
    <property type="match status" value="1"/>
</dbReference>
<dbReference type="GO" id="GO:0000724">
    <property type="term" value="P:double-strand break repair via homologous recombination"/>
    <property type="evidence" value="ECO:0007669"/>
    <property type="project" value="TreeGrafter"/>
</dbReference>
<comment type="catalytic activity">
    <reaction evidence="7">
        <text>Couples ATP hydrolysis with the unwinding of duplex DNA by translocating in the 3'-5' direction.</text>
        <dbReference type="EC" id="5.6.2.4"/>
    </reaction>
</comment>
<keyword evidence="5" id="KW-0413">Isomerase</keyword>
<dbReference type="InterPro" id="IPR027417">
    <property type="entry name" value="P-loop_NTPase"/>
</dbReference>
<evidence type="ECO:0000256" key="7">
    <source>
        <dbReference type="ARBA" id="ARBA00034617"/>
    </source>
</evidence>
<dbReference type="AlphaFoldDB" id="A0A0C9T4W0"/>
<dbReference type="GO" id="GO:0005694">
    <property type="term" value="C:chromosome"/>
    <property type="evidence" value="ECO:0007669"/>
    <property type="project" value="TreeGrafter"/>
</dbReference>
<dbReference type="GO" id="GO:0005634">
    <property type="term" value="C:nucleus"/>
    <property type="evidence" value="ECO:0007669"/>
    <property type="project" value="TreeGrafter"/>
</dbReference>
<protein>
    <recommendedName>
        <fullName evidence="8">DNA 3'-5' helicase</fullName>
        <ecNumber evidence="8">5.6.2.4</ecNumber>
    </recommendedName>
</protein>
<feature type="domain" description="Helicase ATP-binding" evidence="10">
    <location>
        <begin position="72"/>
        <end position="245"/>
    </location>
</feature>
<dbReference type="Pfam" id="PF00271">
    <property type="entry name" value="Helicase_C"/>
    <property type="match status" value="1"/>
</dbReference>
<dbReference type="Proteomes" id="UP000053263">
    <property type="component" value="Unassembled WGS sequence"/>
</dbReference>
<evidence type="ECO:0000256" key="6">
    <source>
        <dbReference type="ARBA" id="ARBA00023242"/>
    </source>
</evidence>
<dbReference type="OrthoDB" id="5409596at2759"/>
<feature type="compositionally biased region" description="Polar residues" evidence="9">
    <location>
        <begin position="1"/>
        <end position="20"/>
    </location>
</feature>
<evidence type="ECO:0000313" key="12">
    <source>
        <dbReference type="EMBL" id="KII84369.1"/>
    </source>
</evidence>
<feature type="non-terminal residue" evidence="12">
    <location>
        <position position="1"/>
    </location>
</feature>
<evidence type="ECO:0000256" key="5">
    <source>
        <dbReference type="ARBA" id="ARBA00023235"/>
    </source>
</evidence>
<keyword evidence="3" id="KW-0067">ATP-binding</keyword>
<dbReference type="PROSITE" id="PS51194">
    <property type="entry name" value="HELICASE_CTER"/>
    <property type="match status" value="1"/>
</dbReference>
<dbReference type="HOGENOM" id="CLU_001103_19_6_1"/>
<evidence type="ECO:0000256" key="4">
    <source>
        <dbReference type="ARBA" id="ARBA00023125"/>
    </source>
</evidence>
<dbReference type="Gene3D" id="3.40.50.300">
    <property type="entry name" value="P-loop containing nucleotide triphosphate hydrolases"/>
    <property type="match status" value="2"/>
</dbReference>
<evidence type="ECO:0000313" key="13">
    <source>
        <dbReference type="Proteomes" id="UP000053263"/>
    </source>
</evidence>
<evidence type="ECO:0000256" key="9">
    <source>
        <dbReference type="SAM" id="MobiDB-lite"/>
    </source>
</evidence>
<dbReference type="GO" id="GO:0009378">
    <property type="term" value="F:four-way junction helicase activity"/>
    <property type="evidence" value="ECO:0007669"/>
    <property type="project" value="TreeGrafter"/>
</dbReference>
<dbReference type="EC" id="5.6.2.4" evidence="8"/>
<comment type="similarity">
    <text evidence="1">Belongs to the helicase family. RecQ subfamily.</text>
</comment>
<dbReference type="PANTHER" id="PTHR13710:SF153">
    <property type="entry name" value="RECQ-LIKE DNA HELICASE BLM"/>
    <property type="match status" value="1"/>
</dbReference>
<dbReference type="InterPro" id="IPR014001">
    <property type="entry name" value="Helicase_ATP-bd"/>
</dbReference>
<organism evidence="12 13">
    <name type="scientific">Plicaturopsis crispa FD-325 SS-3</name>
    <dbReference type="NCBI Taxonomy" id="944288"/>
    <lineage>
        <taxon>Eukaryota</taxon>
        <taxon>Fungi</taxon>
        <taxon>Dikarya</taxon>
        <taxon>Basidiomycota</taxon>
        <taxon>Agaricomycotina</taxon>
        <taxon>Agaricomycetes</taxon>
        <taxon>Agaricomycetidae</taxon>
        <taxon>Amylocorticiales</taxon>
        <taxon>Amylocorticiaceae</taxon>
        <taxon>Plicatura</taxon>
        <taxon>Plicaturopsis crispa</taxon>
    </lineage>
</organism>
<keyword evidence="13" id="KW-1185">Reference proteome</keyword>
<dbReference type="InterPro" id="IPR001650">
    <property type="entry name" value="Helicase_C-like"/>
</dbReference>
<keyword evidence="6" id="KW-0539">Nucleus</keyword>